<sequence>MAYYGELNVFIAAEIEWGAIDPTALDQVIHRGEEKETRLLAEFDINLTLTKRRLTSIGPYYTDGATINGGRLEDNAFILRTFHVRLEKGSFIPITNICDGKVYQFTKRYALRLAFDKTPFPPSAVWKRGWQPWTRDPGIDDWTALYVEPIELVTDMEIWNWYKDSYEAKRQKAERLERVNGTDNPTDSAKSD</sequence>
<dbReference type="eggNOG" id="ENOG502ST8Z">
    <property type="taxonomic scope" value="Eukaryota"/>
</dbReference>
<accession>C5G0J8</accession>
<evidence type="ECO:0000313" key="2">
    <source>
        <dbReference type="EMBL" id="EEQ35651.1"/>
    </source>
</evidence>
<organism evidence="2 3">
    <name type="scientific">Arthroderma otae (strain ATCC MYA-4605 / CBS 113480)</name>
    <name type="common">Microsporum canis</name>
    <dbReference type="NCBI Taxonomy" id="554155"/>
    <lineage>
        <taxon>Eukaryota</taxon>
        <taxon>Fungi</taxon>
        <taxon>Dikarya</taxon>
        <taxon>Ascomycota</taxon>
        <taxon>Pezizomycotina</taxon>
        <taxon>Eurotiomycetes</taxon>
        <taxon>Eurotiomycetidae</taxon>
        <taxon>Onygenales</taxon>
        <taxon>Arthrodermataceae</taxon>
        <taxon>Microsporum</taxon>
    </lineage>
</organism>
<dbReference type="VEuPathDB" id="FungiDB:MCYG_08470"/>
<dbReference type="EMBL" id="DS995709">
    <property type="protein sequence ID" value="EEQ35651.1"/>
    <property type="molecule type" value="Genomic_DNA"/>
</dbReference>
<dbReference type="RefSeq" id="XP_002842639.1">
    <property type="nucleotide sequence ID" value="XM_002842593.1"/>
</dbReference>
<gene>
    <name evidence="2" type="ORF">MCYG_08470</name>
</gene>
<name>C5G0J8_ARTOC</name>
<dbReference type="GeneID" id="9224108"/>
<feature type="region of interest" description="Disordered" evidence="1">
    <location>
        <begin position="173"/>
        <end position="192"/>
    </location>
</feature>
<dbReference type="HOGENOM" id="CLU_1447328_0_0_1"/>
<dbReference type="OrthoDB" id="2935237at2759"/>
<reference evidence="3" key="1">
    <citation type="journal article" date="2012" name="MBio">
        <title>Comparative genome analysis of Trichophyton rubrum and related dermatophytes reveals candidate genes involved in infection.</title>
        <authorList>
            <person name="Martinez D.A."/>
            <person name="Oliver B.G."/>
            <person name="Graeser Y."/>
            <person name="Goldberg J.M."/>
            <person name="Li W."/>
            <person name="Martinez-Rossi N.M."/>
            <person name="Monod M."/>
            <person name="Shelest E."/>
            <person name="Barton R.C."/>
            <person name="Birch E."/>
            <person name="Brakhage A.A."/>
            <person name="Chen Z."/>
            <person name="Gurr S.J."/>
            <person name="Heiman D."/>
            <person name="Heitman J."/>
            <person name="Kosti I."/>
            <person name="Rossi A."/>
            <person name="Saif S."/>
            <person name="Samalova M."/>
            <person name="Saunders C.W."/>
            <person name="Shea T."/>
            <person name="Summerbell R.C."/>
            <person name="Xu J."/>
            <person name="Young S."/>
            <person name="Zeng Q."/>
            <person name="Birren B.W."/>
            <person name="Cuomo C.A."/>
            <person name="White T.C."/>
        </authorList>
    </citation>
    <scope>NUCLEOTIDE SEQUENCE [LARGE SCALE GENOMIC DNA]</scope>
    <source>
        <strain evidence="3">ATCC MYA-4605 / CBS 113480</strain>
    </source>
</reference>
<protein>
    <submittedName>
        <fullName evidence="2">Uncharacterized protein</fullName>
    </submittedName>
</protein>
<dbReference type="AlphaFoldDB" id="C5G0J8"/>
<dbReference type="OMA" id="HIFNAWI"/>
<dbReference type="Proteomes" id="UP000002035">
    <property type="component" value="Unassembled WGS sequence"/>
</dbReference>
<evidence type="ECO:0000256" key="1">
    <source>
        <dbReference type="SAM" id="MobiDB-lite"/>
    </source>
</evidence>
<keyword evidence="3" id="KW-1185">Reference proteome</keyword>
<feature type="compositionally biased region" description="Polar residues" evidence="1">
    <location>
        <begin position="181"/>
        <end position="192"/>
    </location>
</feature>
<proteinExistence type="predicted"/>
<evidence type="ECO:0000313" key="3">
    <source>
        <dbReference type="Proteomes" id="UP000002035"/>
    </source>
</evidence>